<feature type="compositionally biased region" description="Basic and acidic residues" evidence="1">
    <location>
        <begin position="153"/>
        <end position="170"/>
    </location>
</feature>
<accession>A0A178DGR4</accession>
<keyword evidence="3" id="KW-1185">Reference proteome</keyword>
<gene>
    <name evidence="2" type="ORF">AYO20_00665</name>
</gene>
<feature type="compositionally biased region" description="Polar residues" evidence="1">
    <location>
        <begin position="140"/>
        <end position="151"/>
    </location>
</feature>
<dbReference type="GeneID" id="34584091"/>
<dbReference type="AlphaFoldDB" id="A0A178DGR4"/>
<feature type="region of interest" description="Disordered" evidence="1">
    <location>
        <begin position="1"/>
        <end position="193"/>
    </location>
</feature>
<evidence type="ECO:0000313" key="3">
    <source>
        <dbReference type="Proteomes" id="UP000185904"/>
    </source>
</evidence>
<sequence length="394" mass="41508">MAFAADNAQLKGMFPDLPSRSSSRSSQSTSIPTVAVTPTYKATFNTSWIVPPGTSNHESSSTDQHGATKVSDRGPPSLGHEEKRRNSPTLAAPAGIPRLPPSELGPGASDPDPASSEILRQVPVSPSRAESVVPLPNLVEISSTQTPQANDHATADGKNGEKRSSKRFRDIFIPSGNDAGRVTPTTSASTPTTPRYKAIFSKHIFSSEPHEAAGKKPKGRAKIWSALMHQKSPRPSTSPSAATDLNSVAGGASDLVMPQTATSETSLHGTQPGRPSNYNPSFESVDPGSDSSHGFIRGPPYVDAAPLGPDMRQPPEQSNFKGFVASDAPPWARMASFRDSPLSHRSLFKTSPGSVMSASTFAEGDVPARNPHIFQSYSPQTGGAHISAMESGKP</sequence>
<organism evidence="2 3">
    <name type="scientific">Fonsecaea nubica</name>
    <dbReference type="NCBI Taxonomy" id="856822"/>
    <lineage>
        <taxon>Eukaryota</taxon>
        <taxon>Fungi</taxon>
        <taxon>Dikarya</taxon>
        <taxon>Ascomycota</taxon>
        <taxon>Pezizomycotina</taxon>
        <taxon>Eurotiomycetes</taxon>
        <taxon>Chaetothyriomycetidae</taxon>
        <taxon>Chaetothyriales</taxon>
        <taxon>Herpotrichiellaceae</taxon>
        <taxon>Fonsecaea</taxon>
    </lineage>
</organism>
<comment type="caution">
    <text evidence="2">The sequence shown here is derived from an EMBL/GenBank/DDBJ whole genome shotgun (WGS) entry which is preliminary data.</text>
</comment>
<dbReference type="Proteomes" id="UP000185904">
    <property type="component" value="Unassembled WGS sequence"/>
</dbReference>
<feature type="compositionally biased region" description="Low complexity" evidence="1">
    <location>
        <begin position="19"/>
        <end position="30"/>
    </location>
</feature>
<feature type="region of interest" description="Disordered" evidence="1">
    <location>
        <begin position="366"/>
        <end position="394"/>
    </location>
</feature>
<evidence type="ECO:0000313" key="2">
    <source>
        <dbReference type="EMBL" id="OAL40245.1"/>
    </source>
</evidence>
<feature type="compositionally biased region" description="Low complexity" evidence="1">
    <location>
        <begin position="183"/>
        <end position="193"/>
    </location>
</feature>
<reference evidence="2 3" key="1">
    <citation type="submission" date="2016-03" db="EMBL/GenBank/DDBJ databases">
        <title>The draft genome sequence of Fonsecaea nubica causative agent of cutaneous subcutaneous infection in human host.</title>
        <authorList>
            <person name="Costa F."/>
            <person name="Sybren D.H."/>
            <person name="Raittz R.T."/>
            <person name="Weiss V.A."/>
            <person name="Leao A.C."/>
            <person name="Gomes R."/>
            <person name="De Souza E.M."/>
            <person name="Pedrosa F.O."/>
            <person name="Steffens M.B."/>
            <person name="Bombassaro A."/>
            <person name="Tadra-Sfeir M.Z."/>
            <person name="Moreno L.F."/>
            <person name="Najafzadeh M.J."/>
            <person name="Felipe M.S."/>
            <person name="Teixeira M."/>
            <person name="Sun J."/>
            <person name="Xi L."/>
            <person name="Castro M.A."/>
            <person name="Vicente V.A."/>
        </authorList>
    </citation>
    <scope>NUCLEOTIDE SEQUENCE [LARGE SCALE GENOMIC DNA]</scope>
    <source>
        <strain evidence="2 3">CBS 269.64</strain>
    </source>
</reference>
<proteinExistence type="predicted"/>
<dbReference type="EMBL" id="LVCJ01000002">
    <property type="protein sequence ID" value="OAL40245.1"/>
    <property type="molecule type" value="Genomic_DNA"/>
</dbReference>
<evidence type="ECO:0000256" key="1">
    <source>
        <dbReference type="SAM" id="MobiDB-lite"/>
    </source>
</evidence>
<feature type="compositionally biased region" description="Polar residues" evidence="1">
    <location>
        <begin position="260"/>
        <end position="282"/>
    </location>
</feature>
<feature type="compositionally biased region" description="Polar residues" evidence="1">
    <location>
        <begin position="40"/>
        <end position="65"/>
    </location>
</feature>
<feature type="region of interest" description="Disordered" evidence="1">
    <location>
        <begin position="260"/>
        <end position="320"/>
    </location>
</feature>
<protein>
    <submittedName>
        <fullName evidence="2">Sh3 domain containing protein</fullName>
    </submittedName>
</protein>
<name>A0A178DGR4_9EURO</name>
<dbReference type="RefSeq" id="XP_022505257.1">
    <property type="nucleotide sequence ID" value="XM_022638974.1"/>
</dbReference>